<organism evidence="1 2">
    <name type="scientific">Coemansia helicoidea</name>
    <dbReference type="NCBI Taxonomy" id="1286919"/>
    <lineage>
        <taxon>Eukaryota</taxon>
        <taxon>Fungi</taxon>
        <taxon>Fungi incertae sedis</taxon>
        <taxon>Zoopagomycota</taxon>
        <taxon>Kickxellomycotina</taxon>
        <taxon>Kickxellomycetes</taxon>
        <taxon>Kickxellales</taxon>
        <taxon>Kickxellaceae</taxon>
        <taxon>Coemansia</taxon>
    </lineage>
</organism>
<evidence type="ECO:0000313" key="2">
    <source>
        <dbReference type="Proteomes" id="UP001140087"/>
    </source>
</evidence>
<proteinExistence type="predicted"/>
<feature type="non-terminal residue" evidence="1">
    <location>
        <position position="80"/>
    </location>
</feature>
<reference evidence="1" key="1">
    <citation type="submission" date="2022-07" db="EMBL/GenBank/DDBJ databases">
        <title>Phylogenomic reconstructions and comparative analyses of Kickxellomycotina fungi.</title>
        <authorList>
            <person name="Reynolds N.K."/>
            <person name="Stajich J.E."/>
            <person name="Barry K."/>
            <person name="Grigoriev I.V."/>
            <person name="Crous P."/>
            <person name="Smith M.E."/>
        </authorList>
    </citation>
    <scope>NUCLEOTIDE SEQUENCE</scope>
    <source>
        <strain evidence="1">BCRC 34780</strain>
    </source>
</reference>
<dbReference type="EMBL" id="JANBUN010000960">
    <property type="protein sequence ID" value="KAJ2800379.1"/>
    <property type="molecule type" value="Genomic_DNA"/>
</dbReference>
<accession>A0ACC1L4M9</accession>
<gene>
    <name evidence="1" type="primary">PTR2_2</name>
    <name evidence="1" type="ORF">H4R21_003198</name>
</gene>
<keyword evidence="2" id="KW-1185">Reference proteome</keyword>
<dbReference type="Proteomes" id="UP001140087">
    <property type="component" value="Unassembled WGS sequence"/>
</dbReference>
<name>A0ACC1L4M9_9FUNG</name>
<protein>
    <submittedName>
        <fullName evidence="1">Peptide transporter ptr2</fullName>
    </submittedName>
</protein>
<sequence length="80" mass="8604">MAAIRDGGGDMDAAQSVSEKLVSDVQDNSSSDDFGGEPKGFRIIEEPADLVRRVPGKLGFWALLVVVLELCERLAYYGAT</sequence>
<comment type="caution">
    <text evidence="1">The sequence shown here is derived from an EMBL/GenBank/DDBJ whole genome shotgun (WGS) entry which is preliminary data.</text>
</comment>
<evidence type="ECO:0000313" key="1">
    <source>
        <dbReference type="EMBL" id="KAJ2800379.1"/>
    </source>
</evidence>